<name>A0A366S4P4_9HYPO</name>
<dbReference type="AlphaFoldDB" id="A0A366S4P4"/>
<evidence type="ECO:0000313" key="1">
    <source>
        <dbReference type="EMBL" id="RBR24293.1"/>
    </source>
</evidence>
<evidence type="ECO:0000313" key="2">
    <source>
        <dbReference type="Proteomes" id="UP000253153"/>
    </source>
</evidence>
<accession>A0A366S4P4</accession>
<organism evidence="1 2">
    <name type="scientific">Fusarium coffeatum</name>
    <dbReference type="NCBI Taxonomy" id="231269"/>
    <lineage>
        <taxon>Eukaryota</taxon>
        <taxon>Fungi</taxon>
        <taxon>Dikarya</taxon>
        <taxon>Ascomycota</taxon>
        <taxon>Pezizomycotina</taxon>
        <taxon>Sordariomycetes</taxon>
        <taxon>Hypocreomycetidae</taxon>
        <taxon>Hypocreales</taxon>
        <taxon>Nectriaceae</taxon>
        <taxon>Fusarium</taxon>
        <taxon>Fusarium incarnatum-equiseti species complex</taxon>
    </lineage>
</organism>
<gene>
    <name evidence="1" type="ORF">FIESC28_02783</name>
</gene>
<sequence length="82" mass="8866">MKTEKATTTARSPMLGRFISHQDESESGVQGRLILGTLAPSVAEKTTEMNIKLQGLGHEAVAVNLGYKDKMTQELDHLLGGK</sequence>
<dbReference type="GeneID" id="41992228"/>
<keyword evidence="2" id="KW-1185">Reference proteome</keyword>
<comment type="caution">
    <text evidence="1">The sequence shown here is derived from an EMBL/GenBank/DDBJ whole genome shotgun (WGS) entry which is preliminary data.</text>
</comment>
<reference evidence="1 2" key="1">
    <citation type="submission" date="2018-06" db="EMBL/GenBank/DDBJ databases">
        <title>Fusarium incarnatum-equiseti species complex species 28.</title>
        <authorList>
            <person name="Gardiner D.M."/>
        </authorList>
    </citation>
    <scope>NUCLEOTIDE SEQUENCE [LARGE SCALE GENOMIC DNA]</scope>
    <source>
        <strain evidence="1 2">FIESC_28</strain>
    </source>
</reference>
<protein>
    <submittedName>
        <fullName evidence="1">Uncharacterized protein</fullName>
    </submittedName>
</protein>
<dbReference type="RefSeq" id="XP_031018884.1">
    <property type="nucleotide sequence ID" value="XM_031156932.1"/>
</dbReference>
<proteinExistence type="predicted"/>
<dbReference type="EMBL" id="QKXC01000058">
    <property type="protein sequence ID" value="RBR24293.1"/>
    <property type="molecule type" value="Genomic_DNA"/>
</dbReference>
<dbReference type="Proteomes" id="UP000253153">
    <property type="component" value="Unassembled WGS sequence"/>
</dbReference>